<accession>A0A8R1UNY2</accession>
<gene>
    <name evidence="1" type="primary">WBGene00206264</name>
</gene>
<protein>
    <submittedName>
        <fullName evidence="1">Uncharacterized protein</fullName>
    </submittedName>
</protein>
<keyword evidence="2" id="KW-1185">Reference proteome</keyword>
<dbReference type="AlphaFoldDB" id="A0A2A6BVS6"/>
<dbReference type="EnsemblMetazoa" id="PPA33404.1">
    <property type="protein sequence ID" value="PPA33404.1"/>
    <property type="gene ID" value="WBGene00206264"/>
</dbReference>
<accession>A0A2A6BVS6</accession>
<sequence length="93" mass="10782">MSDLKMKGSVGKRRFYRLWIVHQHRAENGVKATLLNSLEKSLRRSDSIDVLVANAEEIVFEKQQQRETLLLMNVGEQKKAFKLRGRIVADSRD</sequence>
<evidence type="ECO:0000313" key="2">
    <source>
        <dbReference type="Proteomes" id="UP000005239"/>
    </source>
</evidence>
<dbReference type="Proteomes" id="UP000005239">
    <property type="component" value="Unassembled WGS sequence"/>
</dbReference>
<organism evidence="1 2">
    <name type="scientific">Pristionchus pacificus</name>
    <name type="common">Parasitic nematode worm</name>
    <dbReference type="NCBI Taxonomy" id="54126"/>
    <lineage>
        <taxon>Eukaryota</taxon>
        <taxon>Metazoa</taxon>
        <taxon>Ecdysozoa</taxon>
        <taxon>Nematoda</taxon>
        <taxon>Chromadorea</taxon>
        <taxon>Rhabditida</taxon>
        <taxon>Rhabditina</taxon>
        <taxon>Diplogasteromorpha</taxon>
        <taxon>Diplogasteroidea</taxon>
        <taxon>Neodiplogasteridae</taxon>
        <taxon>Pristionchus</taxon>
    </lineage>
</organism>
<proteinExistence type="predicted"/>
<name>A0A2A6BVS6_PRIPA</name>
<evidence type="ECO:0000313" key="1">
    <source>
        <dbReference type="EnsemblMetazoa" id="PPA33404.1"/>
    </source>
</evidence>
<reference evidence="1" key="2">
    <citation type="submission" date="2022-06" db="UniProtKB">
        <authorList>
            <consortium name="EnsemblMetazoa"/>
        </authorList>
    </citation>
    <scope>IDENTIFICATION</scope>
    <source>
        <strain evidence="1">PS312</strain>
    </source>
</reference>
<reference evidence="2" key="1">
    <citation type="journal article" date="2008" name="Nat. Genet.">
        <title>The Pristionchus pacificus genome provides a unique perspective on nematode lifestyle and parasitism.</title>
        <authorList>
            <person name="Dieterich C."/>
            <person name="Clifton S.W."/>
            <person name="Schuster L.N."/>
            <person name="Chinwalla A."/>
            <person name="Delehaunty K."/>
            <person name="Dinkelacker I."/>
            <person name="Fulton L."/>
            <person name="Fulton R."/>
            <person name="Godfrey J."/>
            <person name="Minx P."/>
            <person name="Mitreva M."/>
            <person name="Roeseler W."/>
            <person name="Tian H."/>
            <person name="Witte H."/>
            <person name="Yang S.P."/>
            <person name="Wilson R.K."/>
            <person name="Sommer R.J."/>
        </authorList>
    </citation>
    <scope>NUCLEOTIDE SEQUENCE [LARGE SCALE GENOMIC DNA]</scope>
    <source>
        <strain evidence="2">PS312</strain>
    </source>
</reference>